<feature type="transmembrane region" description="Helical" evidence="1">
    <location>
        <begin position="235"/>
        <end position="254"/>
    </location>
</feature>
<feature type="transmembrane region" description="Helical" evidence="1">
    <location>
        <begin position="58"/>
        <end position="78"/>
    </location>
</feature>
<evidence type="ECO:0000313" key="2">
    <source>
        <dbReference type="EMBL" id="EFT83361.1"/>
    </source>
</evidence>
<feature type="transmembrane region" description="Helical" evidence="1">
    <location>
        <begin position="369"/>
        <end position="389"/>
    </location>
</feature>
<feature type="transmembrane region" description="Helical" evidence="1">
    <location>
        <begin position="266"/>
        <end position="283"/>
    </location>
</feature>
<dbReference type="RefSeq" id="WP_006290175.1">
    <property type="nucleotide sequence ID" value="NZ_AP012333.1"/>
</dbReference>
<comment type="caution">
    <text evidence="2">The sequence shown here is derived from an EMBL/GenBank/DDBJ whole genome shotgun (WGS) entry which is preliminary data.</text>
</comment>
<protein>
    <recommendedName>
        <fullName evidence="4">Sodium/glutamate symporter</fullName>
    </recommendedName>
</protein>
<keyword evidence="1" id="KW-0472">Membrane</keyword>
<feature type="transmembrane region" description="Helical" evidence="1">
    <location>
        <begin position="289"/>
        <end position="313"/>
    </location>
</feature>
<organism evidence="2 3">
    <name type="scientific">Parascardovia denticolens DSM 10105 = JCM 12538</name>
    <dbReference type="NCBI Taxonomy" id="864564"/>
    <lineage>
        <taxon>Bacteria</taxon>
        <taxon>Bacillati</taxon>
        <taxon>Actinomycetota</taxon>
        <taxon>Actinomycetes</taxon>
        <taxon>Bifidobacteriales</taxon>
        <taxon>Bifidobacteriaceae</taxon>
        <taxon>Parascardovia</taxon>
    </lineage>
</organism>
<feature type="transmembrane region" description="Helical" evidence="1">
    <location>
        <begin position="145"/>
        <end position="167"/>
    </location>
</feature>
<gene>
    <name evidence="2" type="ORF">HMPREF0620_0366</name>
</gene>
<keyword evidence="1" id="KW-1133">Transmembrane helix</keyword>
<dbReference type="HOGENOM" id="CLU_056517_1_0_11"/>
<feature type="transmembrane region" description="Helical" evidence="1">
    <location>
        <begin position="84"/>
        <end position="107"/>
    </location>
</feature>
<dbReference type="CDD" id="cd21416">
    <property type="entry name" value="HDC_protein"/>
    <property type="match status" value="1"/>
</dbReference>
<dbReference type="InterPro" id="IPR049576">
    <property type="entry name" value="HDC-like"/>
</dbReference>
<feature type="transmembrane region" description="Helical" evidence="1">
    <location>
        <begin position="5"/>
        <end position="21"/>
    </location>
</feature>
<dbReference type="AlphaFoldDB" id="E6K0M3"/>
<dbReference type="KEGG" id="pdo:PSDT_1225"/>
<keyword evidence="1" id="KW-0812">Transmembrane</keyword>
<evidence type="ECO:0000313" key="3">
    <source>
        <dbReference type="Proteomes" id="UP000004946"/>
    </source>
</evidence>
<evidence type="ECO:0008006" key="4">
    <source>
        <dbReference type="Google" id="ProtNLM"/>
    </source>
</evidence>
<proteinExistence type="predicted"/>
<dbReference type="Proteomes" id="UP000004946">
    <property type="component" value="Chromosome"/>
</dbReference>
<evidence type="ECO:0000256" key="1">
    <source>
        <dbReference type="SAM" id="Phobius"/>
    </source>
</evidence>
<reference evidence="2 3" key="1">
    <citation type="submission" date="2010-12" db="EMBL/GenBank/DDBJ databases">
        <authorList>
            <person name="Muzny D."/>
            <person name="Qin X."/>
            <person name="Buhay C."/>
            <person name="Dugan-Rocha S."/>
            <person name="Ding Y."/>
            <person name="Chen G."/>
            <person name="Hawes A."/>
            <person name="Holder M."/>
            <person name="Jhangiani S."/>
            <person name="Johnson A."/>
            <person name="Khan Z."/>
            <person name="Li Z."/>
            <person name="Liu W."/>
            <person name="Liu X."/>
            <person name="Perez L."/>
            <person name="Shen H."/>
            <person name="Wang Q."/>
            <person name="Watt J."/>
            <person name="Xi L."/>
            <person name="Xin Y."/>
            <person name="Zhou J."/>
            <person name="Deng J."/>
            <person name="Jiang H."/>
            <person name="Liu Y."/>
            <person name="Qu J."/>
            <person name="Song X.-Z."/>
            <person name="Zhang L."/>
            <person name="Villasana D."/>
            <person name="Johnson A."/>
            <person name="Liu J."/>
            <person name="Liyanage D."/>
            <person name="Lorensuhewa L."/>
            <person name="Robinson T."/>
            <person name="Song A."/>
            <person name="Song B.-B."/>
            <person name="Dinh H."/>
            <person name="Thornton R."/>
            <person name="Coyle M."/>
            <person name="Francisco L."/>
            <person name="Jackson L."/>
            <person name="Javaid M."/>
            <person name="Korchina V."/>
            <person name="Kovar C."/>
            <person name="Mata R."/>
            <person name="Mathew T."/>
            <person name="Ngo R."/>
            <person name="Nguyen L."/>
            <person name="Nguyen N."/>
            <person name="Okwuonu G."/>
            <person name="Ongeri F."/>
            <person name="Pham C."/>
            <person name="Simmons D."/>
            <person name="Wilczek-Boney K."/>
            <person name="Hale W."/>
            <person name="Jakkamsetti A."/>
            <person name="Pham P."/>
            <person name="Ruth R."/>
            <person name="San Lucas F."/>
            <person name="Warren J."/>
            <person name="Zhang J."/>
            <person name="Zhao Z."/>
            <person name="Zhou C."/>
            <person name="Zhu D."/>
            <person name="Lee S."/>
            <person name="Bess C."/>
            <person name="Blankenburg K."/>
            <person name="Forbes L."/>
            <person name="Fu Q."/>
            <person name="Gubbala S."/>
            <person name="Hirani K."/>
            <person name="Jayaseelan J.C."/>
            <person name="Lara F."/>
            <person name="Munidasa M."/>
            <person name="Palculict T."/>
            <person name="Patil S."/>
            <person name="Pu L.-L."/>
            <person name="Saada N."/>
            <person name="Tang L."/>
            <person name="Weissenberger G."/>
            <person name="Zhu Y."/>
            <person name="Hemphill L."/>
            <person name="Shang Y."/>
            <person name="Youmans B."/>
            <person name="Ayvaz T."/>
            <person name="Ross M."/>
            <person name="Santibanez J."/>
            <person name="Aqrawi P."/>
            <person name="Gross S."/>
            <person name="Joshi V."/>
            <person name="Fowler G."/>
            <person name="Nazareth L."/>
            <person name="Reid J."/>
            <person name="Worley K."/>
            <person name="Petrosino J."/>
            <person name="Highlander S."/>
            <person name="Gibbs R."/>
        </authorList>
    </citation>
    <scope>NUCLEOTIDE SEQUENCE [LARGE SCALE GENOMIC DNA]</scope>
    <source>
        <strain evidence="2 3">DSM 10105</strain>
    </source>
</reference>
<dbReference type="eggNOG" id="COG0786">
    <property type="taxonomic scope" value="Bacteria"/>
</dbReference>
<dbReference type="PATRIC" id="fig|864564.6.peg.1346"/>
<keyword evidence="3" id="KW-1185">Reference proteome</keyword>
<feature type="transmembrane region" description="Helical" evidence="1">
    <location>
        <begin position="208"/>
        <end position="229"/>
    </location>
</feature>
<feature type="transmembrane region" description="Helical" evidence="1">
    <location>
        <begin position="114"/>
        <end position="133"/>
    </location>
</feature>
<accession>E6K0M3</accession>
<feature type="transmembrane region" description="Helical" evidence="1">
    <location>
        <begin position="27"/>
        <end position="46"/>
    </location>
</feature>
<sequence>MANIVAFLYVVVAIFIGEWISKRTKSWIPSIFVTAIIFLIGFWTVIPKDITVRASFGAEFTNIAIGMLLVHLGTLMNVKKLLRQWKAVCIALLGVAGTMLFTLTVGVLCFGRNLVFSTVPTLTGGLVAAVMMAKGLAVAHLPELAAFPVVMFVVHEIISFPLIATCLKSEGKRLQAIYKDDPEKAKQVVAAETTSESRLSRFFTPSESYNTSAFILAKVALIAVLGTWLSALTHGAVNSAVFCLIFGVIFHALGFLDDDALNKAKVFNWLMYGLLAYVFSQLSNATPQAIGSIILKVLALIVLGLLGMFLASFVLAKPFGMSRPMAFACALTALCGFPADYILTTDVVHNLTEDEHERAFLLNSMLPKMLVGGFATVSIASIFVAELFLRFVH</sequence>
<dbReference type="EMBL" id="AEON01000001">
    <property type="protein sequence ID" value="EFT83361.1"/>
    <property type="molecule type" value="Genomic_DNA"/>
</dbReference>
<name>E6K0M3_PARDN</name>